<evidence type="ECO:0000259" key="12">
    <source>
        <dbReference type="PROSITE" id="PS51178"/>
    </source>
</evidence>
<dbReference type="SMART" id="SM00740">
    <property type="entry name" value="PASTA"/>
    <property type="match status" value="3"/>
</dbReference>
<feature type="domain" description="Protein kinase" evidence="11">
    <location>
        <begin position="160"/>
        <end position="417"/>
    </location>
</feature>
<feature type="region of interest" description="Disordered" evidence="9">
    <location>
        <begin position="491"/>
        <end position="510"/>
    </location>
</feature>
<keyword evidence="6" id="KW-0067">ATP-binding</keyword>
<dbReference type="SMART" id="SM00220">
    <property type="entry name" value="S_TKc"/>
    <property type="match status" value="1"/>
</dbReference>
<protein>
    <recommendedName>
        <fullName evidence="1">non-specific serine/threonine protein kinase</fullName>
        <ecNumber evidence="1">2.7.11.1</ecNumber>
    </recommendedName>
</protein>
<evidence type="ECO:0000256" key="1">
    <source>
        <dbReference type="ARBA" id="ARBA00012513"/>
    </source>
</evidence>
<keyword evidence="2 13" id="KW-0723">Serine/threonine-protein kinase</keyword>
<dbReference type="PROSITE" id="PS00108">
    <property type="entry name" value="PROTEIN_KINASE_ST"/>
    <property type="match status" value="1"/>
</dbReference>
<evidence type="ECO:0000313" key="13">
    <source>
        <dbReference type="EMBL" id="SEC74389.1"/>
    </source>
</evidence>
<dbReference type="Gene3D" id="3.30.10.20">
    <property type="match status" value="4"/>
</dbReference>
<evidence type="ECO:0000256" key="10">
    <source>
        <dbReference type="SAM" id="Phobius"/>
    </source>
</evidence>
<dbReference type="PROSITE" id="PS51178">
    <property type="entry name" value="PASTA"/>
    <property type="match status" value="2"/>
</dbReference>
<dbReference type="NCBIfam" id="NF033483">
    <property type="entry name" value="PknB_PASTA_kin"/>
    <property type="match status" value="1"/>
</dbReference>
<gene>
    <name evidence="13" type="ORF">SAMN04490220_2458</name>
</gene>
<keyword evidence="10" id="KW-1133">Transmembrane helix</keyword>
<keyword evidence="3" id="KW-0808">Transferase</keyword>
<dbReference type="CDD" id="cd14014">
    <property type="entry name" value="STKc_PknB_like"/>
    <property type="match status" value="1"/>
</dbReference>
<dbReference type="GO" id="GO:0005524">
    <property type="term" value="F:ATP binding"/>
    <property type="evidence" value="ECO:0007669"/>
    <property type="project" value="UniProtKB-KW"/>
</dbReference>
<dbReference type="Pfam" id="PF00069">
    <property type="entry name" value="Pkinase"/>
    <property type="match status" value="1"/>
</dbReference>
<dbReference type="Pfam" id="PF03793">
    <property type="entry name" value="PASTA"/>
    <property type="match status" value="4"/>
</dbReference>
<comment type="catalytic activity">
    <reaction evidence="8">
        <text>L-seryl-[protein] + ATP = O-phospho-L-seryl-[protein] + ADP + H(+)</text>
        <dbReference type="Rhea" id="RHEA:17989"/>
        <dbReference type="Rhea" id="RHEA-COMP:9863"/>
        <dbReference type="Rhea" id="RHEA-COMP:11604"/>
        <dbReference type="ChEBI" id="CHEBI:15378"/>
        <dbReference type="ChEBI" id="CHEBI:29999"/>
        <dbReference type="ChEBI" id="CHEBI:30616"/>
        <dbReference type="ChEBI" id="CHEBI:83421"/>
        <dbReference type="ChEBI" id="CHEBI:456216"/>
        <dbReference type="EC" id="2.7.11.1"/>
    </reaction>
</comment>
<dbReference type="EC" id="2.7.11.1" evidence="1"/>
<dbReference type="GO" id="GO:0045717">
    <property type="term" value="P:negative regulation of fatty acid biosynthetic process"/>
    <property type="evidence" value="ECO:0007669"/>
    <property type="project" value="UniProtKB-ARBA"/>
</dbReference>
<keyword evidence="10" id="KW-0812">Transmembrane</keyword>
<feature type="domain" description="PASTA" evidence="12">
    <location>
        <begin position="686"/>
        <end position="753"/>
    </location>
</feature>
<evidence type="ECO:0000256" key="4">
    <source>
        <dbReference type="ARBA" id="ARBA00022741"/>
    </source>
</evidence>
<dbReference type="InterPro" id="IPR005543">
    <property type="entry name" value="PASTA_dom"/>
</dbReference>
<evidence type="ECO:0000256" key="3">
    <source>
        <dbReference type="ARBA" id="ARBA00022679"/>
    </source>
</evidence>
<evidence type="ECO:0000313" key="14">
    <source>
        <dbReference type="Proteomes" id="UP000183407"/>
    </source>
</evidence>
<evidence type="ECO:0000256" key="9">
    <source>
        <dbReference type="SAM" id="MobiDB-lite"/>
    </source>
</evidence>
<dbReference type="InterPro" id="IPR011009">
    <property type="entry name" value="Kinase-like_dom_sf"/>
</dbReference>
<dbReference type="InterPro" id="IPR008271">
    <property type="entry name" value="Ser/Thr_kinase_AS"/>
</dbReference>
<proteinExistence type="predicted"/>
<dbReference type="PANTHER" id="PTHR43289">
    <property type="entry name" value="MITOGEN-ACTIVATED PROTEIN KINASE KINASE KINASE 20-RELATED"/>
    <property type="match status" value="1"/>
</dbReference>
<evidence type="ECO:0000256" key="5">
    <source>
        <dbReference type="ARBA" id="ARBA00022777"/>
    </source>
</evidence>
<feature type="transmembrane region" description="Helical" evidence="10">
    <location>
        <begin position="530"/>
        <end position="550"/>
    </location>
</feature>
<dbReference type="InterPro" id="IPR000719">
    <property type="entry name" value="Prot_kinase_dom"/>
</dbReference>
<evidence type="ECO:0000256" key="7">
    <source>
        <dbReference type="ARBA" id="ARBA00047899"/>
    </source>
</evidence>
<reference evidence="14" key="1">
    <citation type="submission" date="2016-10" db="EMBL/GenBank/DDBJ databases">
        <authorList>
            <person name="Varghese N."/>
        </authorList>
    </citation>
    <scope>NUCLEOTIDE SEQUENCE [LARGE SCALE GENOMIC DNA]</scope>
    <source>
        <strain evidence="14">DSM 44719</strain>
    </source>
</reference>
<sequence length="815" mass="85558">MQGLHGGAGQAVVLTEQPQQDFLVVEPAVVQHGDEAGQPFDRLTGLAEEEFGDTEDAVASHGDQLLITQKLLHTGDGHTEVLRDVHQLEEGDGRVQDIVTVRDGTHSPNVIWSPPAWRYRSVSLATIEGARGRAARTDGGTDTVHDGGQRLIGELLDRRYRVDATIARGGMSTVYRGLDTRLDRPVAIKVMDPQFAADPAFVSRFEFEARSVARLKHPSLVAVYDQGHDGDHAFLVMELVDGGTLRELLRERGPMPPHAVAAVAGPVLDALAVAHRAGLVHRDVKPENILISDGGEVKIADFGLVRAAAASTTTSNSVILGTAAYLSPEQVTSGVADTRSDVYSTGVLLFELLTGRTPFTGDTSLSVAYQRINQDVPRPGSFIAGVPPEFDELVAEATHREPSHRFANAEQMGSALRGIAAALDLPTYRVPAPRRSAQHLSAAAAASAPPLGAPASPVAPPTVHLHPAAPLSPPSPLPAQPGVQHTRVVTTQTPRPPMNEPPFAVEDGPDDGYRYPDFAAERQRSRRTTIVWLLVILMLAVAVGVGGWWMGSGRYTAVPTTDGLDRGAAVTALEAAGLSTEIRGQYSDTAALDTVLGTDPTGGSRIARDGTVALLVSLGRPTVPPLPAGGERAGIEQELRNRTFTPVDGGQAFSAKVPIGAVAALDPAPGTELATGSAVKLIVSKGAPPVDVPDVKGMSEAEARASLEAVGIVVQDITTDFDRTVVAGDAIATDPKSGTRVNAGTSVTLSVSNAVRLPSMLGRTVGSARDELSRLGLDVKVRQVTDTDRSFVIGQNPGSGDLVKPGSTVTLVSLP</sequence>
<dbReference type="FunFam" id="1.10.510.10:FF:000021">
    <property type="entry name" value="Serine/threonine protein kinase"/>
    <property type="match status" value="1"/>
</dbReference>
<accession>A0A1H4UZY3</accession>
<evidence type="ECO:0000256" key="8">
    <source>
        <dbReference type="ARBA" id="ARBA00048679"/>
    </source>
</evidence>
<dbReference type="CDD" id="cd06577">
    <property type="entry name" value="PASTA_pknB"/>
    <property type="match status" value="4"/>
</dbReference>
<dbReference type="FunFam" id="3.30.200.20:FF:000035">
    <property type="entry name" value="Serine/threonine protein kinase Stk1"/>
    <property type="match status" value="1"/>
</dbReference>
<keyword evidence="10" id="KW-0472">Membrane</keyword>
<dbReference type="Gene3D" id="3.30.200.20">
    <property type="entry name" value="Phosphorylase Kinase, domain 1"/>
    <property type="match status" value="1"/>
</dbReference>
<comment type="catalytic activity">
    <reaction evidence="7">
        <text>L-threonyl-[protein] + ATP = O-phospho-L-threonyl-[protein] + ADP + H(+)</text>
        <dbReference type="Rhea" id="RHEA:46608"/>
        <dbReference type="Rhea" id="RHEA-COMP:11060"/>
        <dbReference type="Rhea" id="RHEA-COMP:11605"/>
        <dbReference type="ChEBI" id="CHEBI:15378"/>
        <dbReference type="ChEBI" id="CHEBI:30013"/>
        <dbReference type="ChEBI" id="CHEBI:30616"/>
        <dbReference type="ChEBI" id="CHEBI:61977"/>
        <dbReference type="ChEBI" id="CHEBI:456216"/>
        <dbReference type="EC" id="2.7.11.1"/>
    </reaction>
</comment>
<evidence type="ECO:0000256" key="2">
    <source>
        <dbReference type="ARBA" id="ARBA00022527"/>
    </source>
</evidence>
<dbReference type="PANTHER" id="PTHR43289:SF34">
    <property type="entry name" value="SERINE_THREONINE-PROTEIN KINASE YBDM-RELATED"/>
    <property type="match status" value="1"/>
</dbReference>
<evidence type="ECO:0000256" key="6">
    <source>
        <dbReference type="ARBA" id="ARBA00022840"/>
    </source>
</evidence>
<dbReference type="AlphaFoldDB" id="A0A1H4UZY3"/>
<feature type="domain" description="PASTA" evidence="12">
    <location>
        <begin position="754"/>
        <end position="815"/>
    </location>
</feature>
<dbReference type="Proteomes" id="UP000183407">
    <property type="component" value="Unassembled WGS sequence"/>
</dbReference>
<dbReference type="SUPFAM" id="SSF56112">
    <property type="entry name" value="Protein kinase-like (PK-like)"/>
    <property type="match status" value="1"/>
</dbReference>
<evidence type="ECO:0000259" key="11">
    <source>
        <dbReference type="PROSITE" id="PS50011"/>
    </source>
</evidence>
<dbReference type="Gene3D" id="1.10.510.10">
    <property type="entry name" value="Transferase(Phosphotransferase) domain 1"/>
    <property type="match status" value="1"/>
</dbReference>
<feature type="region of interest" description="Disordered" evidence="9">
    <location>
        <begin position="448"/>
        <end position="470"/>
    </location>
</feature>
<keyword evidence="4" id="KW-0547">Nucleotide-binding</keyword>
<name>A0A1H4UZY3_RHOJO</name>
<dbReference type="EMBL" id="FNTL01000004">
    <property type="protein sequence ID" value="SEC74389.1"/>
    <property type="molecule type" value="Genomic_DNA"/>
</dbReference>
<dbReference type="PROSITE" id="PS50011">
    <property type="entry name" value="PROTEIN_KINASE_DOM"/>
    <property type="match status" value="1"/>
</dbReference>
<keyword evidence="5 13" id="KW-0418">Kinase</keyword>
<dbReference type="GO" id="GO:0004674">
    <property type="term" value="F:protein serine/threonine kinase activity"/>
    <property type="evidence" value="ECO:0007669"/>
    <property type="project" value="UniProtKB-KW"/>
</dbReference>
<organism evidence="13 14">
    <name type="scientific">Rhodococcus jostii</name>
    <dbReference type="NCBI Taxonomy" id="132919"/>
    <lineage>
        <taxon>Bacteria</taxon>
        <taxon>Bacillati</taxon>
        <taxon>Actinomycetota</taxon>
        <taxon>Actinomycetes</taxon>
        <taxon>Mycobacteriales</taxon>
        <taxon>Nocardiaceae</taxon>
        <taxon>Rhodococcus</taxon>
    </lineage>
</organism>